<dbReference type="EMBL" id="JBGFUD010000296">
    <property type="protein sequence ID" value="MFH4974209.1"/>
    <property type="molecule type" value="Genomic_DNA"/>
</dbReference>
<dbReference type="PROSITE" id="PS50012">
    <property type="entry name" value="RCC1_3"/>
    <property type="match status" value="1"/>
</dbReference>
<accession>A0ABD6EA23</accession>
<evidence type="ECO:0000313" key="3">
    <source>
        <dbReference type="EMBL" id="MFH4974209.1"/>
    </source>
</evidence>
<dbReference type="PANTHER" id="PTHR45943">
    <property type="entry name" value="E3 UBIQUITIN-PROTEIN LIGASE MYCBP2"/>
    <property type="match status" value="1"/>
</dbReference>
<dbReference type="SUPFAM" id="SSF50985">
    <property type="entry name" value="RCC1/BLIP-II"/>
    <property type="match status" value="1"/>
</dbReference>
<protein>
    <recommendedName>
        <fullName evidence="5">RCR-type E3 ubiquitin transferase</fullName>
    </recommendedName>
</protein>
<feature type="compositionally biased region" description="Low complexity" evidence="2">
    <location>
        <begin position="13"/>
        <end position="24"/>
    </location>
</feature>
<dbReference type="PROSITE" id="PS00626">
    <property type="entry name" value="RCC1_2"/>
    <property type="match status" value="1"/>
</dbReference>
<comment type="caution">
    <text evidence="3">The sequence shown here is derived from an EMBL/GenBank/DDBJ whole genome shotgun (WGS) entry which is preliminary data.</text>
</comment>
<dbReference type="Pfam" id="PF00415">
    <property type="entry name" value="RCC1"/>
    <property type="match status" value="1"/>
</dbReference>
<evidence type="ECO:0000256" key="1">
    <source>
        <dbReference type="PROSITE-ProRule" id="PRU00235"/>
    </source>
</evidence>
<gene>
    <name evidence="3" type="ORF">AB6A40_000918</name>
</gene>
<organism evidence="3 4">
    <name type="scientific">Gnathostoma spinigerum</name>
    <dbReference type="NCBI Taxonomy" id="75299"/>
    <lineage>
        <taxon>Eukaryota</taxon>
        <taxon>Metazoa</taxon>
        <taxon>Ecdysozoa</taxon>
        <taxon>Nematoda</taxon>
        <taxon>Chromadorea</taxon>
        <taxon>Rhabditida</taxon>
        <taxon>Spirurina</taxon>
        <taxon>Gnathostomatomorpha</taxon>
        <taxon>Gnathostomatoidea</taxon>
        <taxon>Gnathostomatidae</taxon>
        <taxon>Gnathostoma</taxon>
    </lineage>
</organism>
<dbReference type="AlphaFoldDB" id="A0ABD6EA23"/>
<evidence type="ECO:0000256" key="2">
    <source>
        <dbReference type="SAM" id="MobiDB-lite"/>
    </source>
</evidence>
<reference evidence="3 4" key="1">
    <citation type="submission" date="2024-08" db="EMBL/GenBank/DDBJ databases">
        <title>Gnathostoma spinigerum genome.</title>
        <authorList>
            <person name="Gonzalez-Bertolin B."/>
            <person name="Monzon S."/>
            <person name="Zaballos A."/>
            <person name="Jimenez P."/>
            <person name="Dekumyoy P."/>
            <person name="Varona S."/>
            <person name="Cuesta I."/>
            <person name="Sumanam S."/>
            <person name="Adisakwattana P."/>
            <person name="Gasser R.B."/>
            <person name="Hernandez-Gonzalez A."/>
            <person name="Young N.D."/>
            <person name="Perteguer M.J."/>
        </authorList>
    </citation>
    <scope>NUCLEOTIDE SEQUENCE [LARGE SCALE GENOMIC DNA]</scope>
    <source>
        <strain evidence="3">AL3</strain>
        <tissue evidence="3">Liver</tissue>
    </source>
</reference>
<dbReference type="Proteomes" id="UP001608902">
    <property type="component" value="Unassembled WGS sequence"/>
</dbReference>
<keyword evidence="4" id="KW-1185">Reference proteome</keyword>
<name>A0ABD6EA23_9BILA</name>
<dbReference type="PANTHER" id="PTHR45943:SF1">
    <property type="entry name" value="E3 UBIQUITIN-PROTEIN LIGASE MYCBP2"/>
    <property type="match status" value="1"/>
</dbReference>
<feature type="region of interest" description="Disordered" evidence="2">
    <location>
        <begin position="13"/>
        <end position="36"/>
    </location>
</feature>
<dbReference type="InterPro" id="IPR000408">
    <property type="entry name" value="Reg_chr_condens"/>
</dbReference>
<feature type="repeat" description="RCC1" evidence="1">
    <location>
        <begin position="862"/>
        <end position="913"/>
    </location>
</feature>
<dbReference type="PRINTS" id="PR00633">
    <property type="entry name" value="RCCNDNSATION"/>
</dbReference>
<dbReference type="Gene3D" id="2.130.10.30">
    <property type="entry name" value="Regulator of chromosome condensation 1/beta-lactamase-inhibitor protein II"/>
    <property type="match status" value="2"/>
</dbReference>
<feature type="non-terminal residue" evidence="3">
    <location>
        <position position="942"/>
    </location>
</feature>
<evidence type="ECO:0000313" key="4">
    <source>
        <dbReference type="Proteomes" id="UP001608902"/>
    </source>
</evidence>
<sequence length="942" mass="102218">MAYFLRNFCISTPSSSEASTPSGSPKHHGKGSPKYPIDLTDREVIPGQLAQLLRHCLQASNKNHILRLPIVRKNPSQVSQHHEDDDFAVHHRIFVPPAQSKEADQGSEIASSDILSCLKVIAAPTSFGVATIARTIVFRYLPLLKLTLGSCHPLNQFQDEVIGTAKTEISELQNEKVSGGNNQIVILGLRCLFSVLGELNNRDPELCSDALSSVLQLVQYMAPEALCNEAYSSVKCMHDLLRQLRVQGAADVSSKATSCMIGLAVAYGIPEFLLTSVASLLCDEVNGDSKLYGPALISIPENQHRLASLVQRMLYSTTEIPSSTSNWWSHCLTRHVVVCSFDLHIPNDLSPGTLEDCRLAGALASDGAYLYILTCFGLFKYGTGMAETISNKLYASNTCLKASQGCWLTICSGSLYLRRRQSSRMWVIDVDTLREIGEIMLHTSSIVGALTADDSSFYQIDIDEQWNCVVVPLDDSFSPIKDSKSRKKYRLAEMGYAAVGEFLDVPHGLPFSLPKHLQAQAADMQVGREIAVLLARNGKVYYSGSGLRFGLQDAKNAWMELVLPEAVVSVAIGTDTESIVLRSGSGHIYVACVGPETLNQGSPAAGRLQKQEFGSSAVKLWKLPVVNRRKCVSVTTSAGCVAYVTDAGKAYIYGRHMMRCDSDTGQILGLEGVHVASLCLGKTHAVAISRHGNIYTWGLNNLNQCGRTEVSGYLPSGVLHDEFSHAVQKDVDDEAKSAEFCPPNEHLWVKDVASICVKCGRCSAGRARCNSSRMSHDPQQRRKGAPCICGEGESCCLRCGLCRACGEDGIDETLQGDGEWLGTPQRAMLPPAKLLLHKSLPDIKVSAVSCGNYHTIVLGADRQIFTFGSNCHGQLGVGHTNRCMGPQKVNLPPGTQVVQIAAGSNHSVLRTADGSVLTFGAYRQGQLGREGEDVNWHASPDF</sequence>
<dbReference type="InterPro" id="IPR009091">
    <property type="entry name" value="RCC1/BLIP-II"/>
</dbReference>
<evidence type="ECO:0008006" key="5">
    <source>
        <dbReference type="Google" id="ProtNLM"/>
    </source>
</evidence>
<proteinExistence type="predicted"/>